<organism evidence="2 3">
    <name type="scientific">Phaeosphaeria nodorum (strain SN15 / ATCC MYA-4574 / FGSC 10173)</name>
    <name type="common">Glume blotch fungus</name>
    <name type="synonym">Parastagonospora nodorum</name>
    <dbReference type="NCBI Taxonomy" id="321614"/>
    <lineage>
        <taxon>Eukaryota</taxon>
        <taxon>Fungi</taxon>
        <taxon>Dikarya</taxon>
        <taxon>Ascomycota</taxon>
        <taxon>Pezizomycotina</taxon>
        <taxon>Dothideomycetes</taxon>
        <taxon>Pleosporomycetidae</taxon>
        <taxon>Pleosporales</taxon>
        <taxon>Pleosporineae</taxon>
        <taxon>Phaeosphaeriaceae</taxon>
        <taxon>Parastagonospora</taxon>
    </lineage>
</organism>
<keyword evidence="1" id="KW-0812">Transmembrane</keyword>
<reference evidence="3" key="1">
    <citation type="journal article" date="2021" name="BMC Genomics">
        <title>Chromosome-level genome assembly and manually-curated proteome of model necrotroph Parastagonospora nodorum Sn15 reveals a genome-wide trove of candidate effector homologs, and redundancy of virulence-related functions within an accessory chromosome.</title>
        <authorList>
            <person name="Bertazzoni S."/>
            <person name="Jones D.A.B."/>
            <person name="Phan H.T."/>
            <person name="Tan K.-C."/>
            <person name="Hane J.K."/>
        </authorList>
    </citation>
    <scope>NUCLEOTIDE SEQUENCE [LARGE SCALE GENOMIC DNA]</scope>
    <source>
        <strain evidence="3">SN15 / ATCC MYA-4574 / FGSC 10173)</strain>
    </source>
</reference>
<gene>
    <name evidence="2" type="ORF">JI435_410490</name>
</gene>
<proteinExistence type="predicted"/>
<dbReference type="Proteomes" id="UP000663193">
    <property type="component" value="Chromosome 7"/>
</dbReference>
<sequence length="144" mass="16446">MRYSTTALETLSWASLCLHSTRFATRFLASFRDATSCDWTIVAAAENFQRTRDDVALAAPLVPVTRLPRMSERTALPTCLSIVIFSYAIIVSLEQFSLRSWFLREIRSQQQQYGDLPGELRHWQSLTTSKAERTTIARDIDGIR</sequence>
<accession>A0A7U2F259</accession>
<dbReference type="AlphaFoldDB" id="A0A7U2F259"/>
<evidence type="ECO:0000256" key="1">
    <source>
        <dbReference type="SAM" id="Phobius"/>
    </source>
</evidence>
<evidence type="ECO:0000313" key="3">
    <source>
        <dbReference type="Proteomes" id="UP000663193"/>
    </source>
</evidence>
<evidence type="ECO:0000313" key="2">
    <source>
        <dbReference type="EMBL" id="QRC97359.1"/>
    </source>
</evidence>
<keyword evidence="1" id="KW-1133">Transmembrane helix</keyword>
<keyword evidence="3" id="KW-1185">Reference proteome</keyword>
<name>A0A7U2F259_PHANO</name>
<keyword evidence="1" id="KW-0472">Membrane</keyword>
<feature type="transmembrane region" description="Helical" evidence="1">
    <location>
        <begin position="75"/>
        <end position="93"/>
    </location>
</feature>
<dbReference type="EMBL" id="CP069029">
    <property type="protein sequence ID" value="QRC97359.1"/>
    <property type="molecule type" value="Genomic_DNA"/>
</dbReference>
<protein>
    <submittedName>
        <fullName evidence="2">Uncharacterized protein</fullName>
    </submittedName>
</protein>
<dbReference type="VEuPathDB" id="FungiDB:JI435_410490"/>